<comment type="similarity">
    <text evidence="1">Belongs to the phD/YefM antitoxin family.</text>
</comment>
<dbReference type="RefSeq" id="WP_012507881.1">
    <property type="nucleotide sequence ID" value="NC_011060.1"/>
</dbReference>
<sequence length="94" mass="10938">MVIHKEEQSIAISTTELRRNLRKYLDIANKERVIIQCGKSETFEIIPARKMSDINRYFSDPKVVEHLQHSLQQVEESKTTVLKKSDINNLLGLE</sequence>
<protein>
    <recommendedName>
        <fullName evidence="4">Antitoxin</fullName>
    </recommendedName>
</protein>
<proteinExistence type="inferred from homology"/>
<dbReference type="Proteomes" id="UP000002724">
    <property type="component" value="Chromosome"/>
</dbReference>
<reference evidence="2 3" key="1">
    <citation type="submission" date="2008-06" db="EMBL/GenBank/DDBJ databases">
        <title>Complete sequence of Pelodictyon phaeoclathratiforme BU-1.</title>
        <authorList>
            <consortium name="US DOE Joint Genome Institute"/>
            <person name="Lucas S."/>
            <person name="Copeland A."/>
            <person name="Lapidus A."/>
            <person name="Glavina del Rio T."/>
            <person name="Dalin E."/>
            <person name="Tice H."/>
            <person name="Bruce D."/>
            <person name="Goodwin L."/>
            <person name="Pitluck S."/>
            <person name="Schmutz J."/>
            <person name="Larimer F."/>
            <person name="Land M."/>
            <person name="Hauser L."/>
            <person name="Kyrpides N."/>
            <person name="Mikhailova N."/>
            <person name="Liu Z."/>
            <person name="Li T."/>
            <person name="Zhao F."/>
            <person name="Overmann J."/>
            <person name="Bryant D.A."/>
            <person name="Richardson P."/>
        </authorList>
    </citation>
    <scope>NUCLEOTIDE SEQUENCE [LARGE SCALE GENOMIC DNA]</scope>
    <source>
        <strain evidence="3">DSM 5477 / BU-1</strain>
    </source>
</reference>
<keyword evidence="3" id="KW-1185">Reference proteome</keyword>
<gene>
    <name evidence="2" type="ordered locus">Ppha_1110</name>
</gene>
<dbReference type="EMBL" id="CP001110">
    <property type="protein sequence ID" value="ACF43389.1"/>
    <property type="molecule type" value="Genomic_DNA"/>
</dbReference>
<evidence type="ECO:0000313" key="3">
    <source>
        <dbReference type="Proteomes" id="UP000002724"/>
    </source>
</evidence>
<evidence type="ECO:0000256" key="1">
    <source>
        <dbReference type="ARBA" id="ARBA00009981"/>
    </source>
</evidence>
<name>B4SG78_PELPB</name>
<dbReference type="SUPFAM" id="SSF143120">
    <property type="entry name" value="YefM-like"/>
    <property type="match status" value="1"/>
</dbReference>
<dbReference type="HOGENOM" id="CLU_188950_0_0_10"/>
<evidence type="ECO:0008006" key="4">
    <source>
        <dbReference type="Google" id="ProtNLM"/>
    </source>
</evidence>
<accession>B4SG78</accession>
<evidence type="ECO:0000313" key="2">
    <source>
        <dbReference type="EMBL" id="ACF43389.1"/>
    </source>
</evidence>
<dbReference type="OrthoDB" id="3035307at2"/>
<dbReference type="eggNOG" id="ENOG5033HFQ">
    <property type="taxonomic scope" value="Bacteria"/>
</dbReference>
<organism evidence="2 3">
    <name type="scientific">Pelodictyon phaeoclathratiforme (strain DSM 5477 / BU-1)</name>
    <dbReference type="NCBI Taxonomy" id="324925"/>
    <lineage>
        <taxon>Bacteria</taxon>
        <taxon>Pseudomonadati</taxon>
        <taxon>Chlorobiota</taxon>
        <taxon>Chlorobiia</taxon>
        <taxon>Chlorobiales</taxon>
        <taxon>Chlorobiaceae</taxon>
        <taxon>Chlorobium/Pelodictyon group</taxon>
        <taxon>Pelodictyon</taxon>
    </lineage>
</organism>
<dbReference type="KEGG" id="pph:Ppha_1110"/>
<dbReference type="AlphaFoldDB" id="B4SG78"/>
<dbReference type="InterPro" id="IPR036165">
    <property type="entry name" value="YefM-like_sf"/>
</dbReference>